<proteinExistence type="predicted"/>
<feature type="transmembrane region" description="Helical" evidence="1">
    <location>
        <begin position="57"/>
        <end position="78"/>
    </location>
</feature>
<keyword evidence="1" id="KW-1133">Transmembrane helix</keyword>
<sequence length="144" mass="15929">MMLWLLTFLSGVLMAITVPELKPMLAGCIWVLLVLPAVAGMVLRYARRYEVAGTWSWRAWACRASGVATILLAAGIWWQMFSLTADPTTLMGVLSPLVQLPLLGLLVLALLAGNADQREDDEKWAAELLRQLQLPNRTVWSGHS</sequence>
<dbReference type="Proteomes" id="UP001404956">
    <property type="component" value="Unassembled WGS sequence"/>
</dbReference>
<organism evidence="2 3">
    <name type="scientific">Deinococcus aluminii</name>
    <dbReference type="NCBI Taxonomy" id="1656885"/>
    <lineage>
        <taxon>Bacteria</taxon>
        <taxon>Thermotogati</taxon>
        <taxon>Deinococcota</taxon>
        <taxon>Deinococci</taxon>
        <taxon>Deinococcales</taxon>
        <taxon>Deinococcaceae</taxon>
        <taxon>Deinococcus</taxon>
    </lineage>
</organism>
<keyword evidence="1" id="KW-0472">Membrane</keyword>
<keyword evidence="1" id="KW-0812">Transmembrane</keyword>
<feature type="transmembrane region" description="Helical" evidence="1">
    <location>
        <begin position="90"/>
        <end position="113"/>
    </location>
</feature>
<evidence type="ECO:0000256" key="1">
    <source>
        <dbReference type="SAM" id="Phobius"/>
    </source>
</evidence>
<evidence type="ECO:0000313" key="3">
    <source>
        <dbReference type="Proteomes" id="UP001404956"/>
    </source>
</evidence>
<feature type="transmembrane region" description="Helical" evidence="1">
    <location>
        <begin position="24"/>
        <end position="45"/>
    </location>
</feature>
<name>A0ABP9XFI1_9DEIO</name>
<protein>
    <submittedName>
        <fullName evidence="2">Uncharacterized protein</fullName>
    </submittedName>
</protein>
<accession>A0ABP9XFI1</accession>
<dbReference type="EMBL" id="BAABRV010000005">
    <property type="protein sequence ID" value="GAA5534092.1"/>
    <property type="molecule type" value="Genomic_DNA"/>
</dbReference>
<evidence type="ECO:0000313" key="2">
    <source>
        <dbReference type="EMBL" id="GAA5534092.1"/>
    </source>
</evidence>
<gene>
    <name evidence="2" type="ORF">Dalu01_02500</name>
</gene>
<reference evidence="2 3" key="1">
    <citation type="submission" date="2024-02" db="EMBL/GenBank/DDBJ databases">
        <title>Deinococcus aluminii NBRC 112889.</title>
        <authorList>
            <person name="Ichikawa N."/>
            <person name="Katano-Makiyama Y."/>
            <person name="Hidaka K."/>
        </authorList>
    </citation>
    <scope>NUCLEOTIDE SEQUENCE [LARGE SCALE GENOMIC DNA]</scope>
    <source>
        <strain evidence="2 3">NBRC 112889</strain>
    </source>
</reference>
<comment type="caution">
    <text evidence="2">The sequence shown here is derived from an EMBL/GenBank/DDBJ whole genome shotgun (WGS) entry which is preliminary data.</text>
</comment>
<keyword evidence="3" id="KW-1185">Reference proteome</keyword>